<dbReference type="PROSITE" id="PS00211">
    <property type="entry name" value="ABC_TRANSPORTER_1"/>
    <property type="match status" value="1"/>
</dbReference>
<dbReference type="InterPro" id="IPR005116">
    <property type="entry name" value="Transp-assoc_OB_typ1"/>
</dbReference>
<accession>A0A371B9U0</accession>
<dbReference type="PANTHER" id="PTHR43875">
    <property type="entry name" value="MALTODEXTRIN IMPORT ATP-BINDING PROTEIN MSMX"/>
    <property type="match status" value="1"/>
</dbReference>
<comment type="caution">
    <text evidence="8">The sequence shown here is derived from an EMBL/GenBank/DDBJ whole genome shotgun (WGS) entry which is preliminary data.</text>
</comment>
<dbReference type="SUPFAM" id="SSF52540">
    <property type="entry name" value="P-loop containing nucleoside triphosphate hydrolases"/>
    <property type="match status" value="1"/>
</dbReference>
<evidence type="ECO:0000259" key="7">
    <source>
        <dbReference type="PROSITE" id="PS50893"/>
    </source>
</evidence>
<proteinExistence type="inferred from homology"/>
<organism evidence="8 9">
    <name type="scientific">Undibacter mobilis</name>
    <dbReference type="NCBI Taxonomy" id="2292256"/>
    <lineage>
        <taxon>Bacteria</taxon>
        <taxon>Pseudomonadati</taxon>
        <taxon>Pseudomonadota</taxon>
        <taxon>Alphaproteobacteria</taxon>
        <taxon>Hyphomicrobiales</taxon>
        <taxon>Nitrobacteraceae</taxon>
        <taxon>Undibacter</taxon>
    </lineage>
</organism>
<reference evidence="9" key="1">
    <citation type="submission" date="2018-08" db="EMBL/GenBank/DDBJ databases">
        <authorList>
            <person name="Kim S.-J."/>
            <person name="Jung G.-Y."/>
        </authorList>
    </citation>
    <scope>NUCLEOTIDE SEQUENCE [LARGE SCALE GENOMIC DNA]</scope>
    <source>
        <strain evidence="9">GY_H</strain>
    </source>
</reference>
<dbReference type="InterPro" id="IPR047641">
    <property type="entry name" value="ABC_transpr_MalK/UgpC-like"/>
</dbReference>
<dbReference type="InterPro" id="IPR003439">
    <property type="entry name" value="ABC_transporter-like_ATP-bd"/>
</dbReference>
<evidence type="ECO:0000256" key="2">
    <source>
        <dbReference type="ARBA" id="ARBA00005417"/>
    </source>
</evidence>
<dbReference type="OrthoDB" id="9767663at2"/>
<feature type="domain" description="ABC transporter" evidence="7">
    <location>
        <begin position="4"/>
        <end position="234"/>
    </location>
</feature>
<dbReference type="SUPFAM" id="SSF50331">
    <property type="entry name" value="MOP-like"/>
    <property type="match status" value="1"/>
</dbReference>
<dbReference type="GO" id="GO:0140359">
    <property type="term" value="F:ABC-type transporter activity"/>
    <property type="evidence" value="ECO:0007669"/>
    <property type="project" value="InterPro"/>
</dbReference>
<dbReference type="InterPro" id="IPR012340">
    <property type="entry name" value="NA-bd_OB-fold"/>
</dbReference>
<keyword evidence="9" id="KW-1185">Reference proteome</keyword>
<dbReference type="InterPro" id="IPR040582">
    <property type="entry name" value="OB_MalK-like"/>
</dbReference>
<comment type="similarity">
    <text evidence="2">Belongs to the ABC transporter superfamily.</text>
</comment>
<dbReference type="Pfam" id="PF17912">
    <property type="entry name" value="OB_MalK"/>
    <property type="match status" value="1"/>
</dbReference>
<dbReference type="GO" id="GO:0005524">
    <property type="term" value="F:ATP binding"/>
    <property type="evidence" value="ECO:0007669"/>
    <property type="project" value="UniProtKB-KW"/>
</dbReference>
<evidence type="ECO:0000256" key="1">
    <source>
        <dbReference type="ARBA" id="ARBA00004417"/>
    </source>
</evidence>
<evidence type="ECO:0000313" key="9">
    <source>
        <dbReference type="Proteomes" id="UP000263993"/>
    </source>
</evidence>
<dbReference type="InterPro" id="IPR015855">
    <property type="entry name" value="ABC_transpr_MalK-like"/>
</dbReference>
<dbReference type="FunFam" id="3.40.50.300:FF:000042">
    <property type="entry name" value="Maltose/maltodextrin ABC transporter, ATP-binding protein"/>
    <property type="match status" value="1"/>
</dbReference>
<dbReference type="Proteomes" id="UP000263993">
    <property type="component" value="Unassembled WGS sequence"/>
</dbReference>
<keyword evidence="4" id="KW-0547">Nucleotide-binding</keyword>
<dbReference type="Gene3D" id="2.40.50.100">
    <property type="match status" value="1"/>
</dbReference>
<dbReference type="Pfam" id="PF00005">
    <property type="entry name" value="ABC_tran"/>
    <property type="match status" value="1"/>
</dbReference>
<dbReference type="Pfam" id="PF03459">
    <property type="entry name" value="TOBE"/>
    <property type="match status" value="1"/>
</dbReference>
<evidence type="ECO:0000256" key="4">
    <source>
        <dbReference type="ARBA" id="ARBA00022741"/>
    </source>
</evidence>
<keyword evidence="3" id="KW-0813">Transport</keyword>
<comment type="subcellular location">
    <subcellularLocation>
        <location evidence="1">Cell inner membrane</location>
        <topology evidence="1">Peripheral membrane protein</topology>
    </subcellularLocation>
</comment>
<dbReference type="CDD" id="cd03301">
    <property type="entry name" value="ABC_MalK_N"/>
    <property type="match status" value="1"/>
</dbReference>
<dbReference type="GO" id="GO:0055052">
    <property type="term" value="C:ATP-binding cassette (ABC) transporter complex, substrate-binding subunit-containing"/>
    <property type="evidence" value="ECO:0007669"/>
    <property type="project" value="TreeGrafter"/>
</dbReference>
<keyword evidence="5 8" id="KW-0067">ATP-binding</keyword>
<dbReference type="GO" id="GO:0008643">
    <property type="term" value="P:carbohydrate transport"/>
    <property type="evidence" value="ECO:0007669"/>
    <property type="project" value="InterPro"/>
</dbReference>
<sequence length="359" mass="39260">MASVAIRDVRKAFGTTAVIHGVDISILDGEFVVLVGPSGCGKSTLLRMIAGLENITGGEIAIGDRVVNNVPPKERDIAMVFQNYALYPHMTVADNMAFSMKLRGAPQAEIDTRVKRAAEILGLNALLDRFPRQLSGGQRQRVAMGRAIVRDPQVFLFDEPLSNLDAKLRVQMRTEIKELHQRLKTTTVYVTHDQIEAMTMADKIVVMHDGIVEQIGAPLDLYDKPANVFVAGFIGSPAMNFLKGKVRMNGTGMFEGPQGVKLPLVNAPDSANGIDVIYGIRPEHFTLAEDGSSDGAEAEIIVIEPTGSETQVFANLGGEEVVAVFRERHQFQPGEKIRLRPDPQYVHLFDASTGKRLNS</sequence>
<evidence type="ECO:0000256" key="5">
    <source>
        <dbReference type="ARBA" id="ARBA00022840"/>
    </source>
</evidence>
<gene>
    <name evidence="8" type="ORF">DXH78_07010</name>
</gene>
<dbReference type="RefSeq" id="WP_115516374.1">
    <property type="nucleotide sequence ID" value="NZ_QRGO01000001.1"/>
</dbReference>
<dbReference type="Gene3D" id="2.40.50.140">
    <property type="entry name" value="Nucleic acid-binding proteins"/>
    <property type="match status" value="1"/>
</dbReference>
<protein>
    <submittedName>
        <fullName evidence="8">sn-glycerol-3-phosphate ABC transporter ATP-binding protein UgpC</fullName>
    </submittedName>
</protein>
<name>A0A371B9U0_9BRAD</name>
<dbReference type="NCBIfam" id="NF008653">
    <property type="entry name" value="PRK11650.1"/>
    <property type="match status" value="1"/>
</dbReference>
<dbReference type="InterPro" id="IPR017871">
    <property type="entry name" value="ABC_transporter-like_CS"/>
</dbReference>
<dbReference type="InterPro" id="IPR003593">
    <property type="entry name" value="AAA+_ATPase"/>
</dbReference>
<dbReference type="SMART" id="SM00382">
    <property type="entry name" value="AAA"/>
    <property type="match status" value="1"/>
</dbReference>
<evidence type="ECO:0000256" key="3">
    <source>
        <dbReference type="ARBA" id="ARBA00022448"/>
    </source>
</evidence>
<dbReference type="PROSITE" id="PS50893">
    <property type="entry name" value="ABC_TRANSPORTER_2"/>
    <property type="match status" value="1"/>
</dbReference>
<dbReference type="InterPro" id="IPR027417">
    <property type="entry name" value="P-loop_NTPase"/>
</dbReference>
<evidence type="ECO:0000313" key="8">
    <source>
        <dbReference type="EMBL" id="RDV04348.1"/>
    </source>
</evidence>
<evidence type="ECO:0000256" key="6">
    <source>
        <dbReference type="ARBA" id="ARBA00024722"/>
    </source>
</evidence>
<comment type="function">
    <text evidence="6">Involved in beta-(1--&gt;2)glucan export. Transmembrane domains (TMD) form a pore in the inner membrane and the ATP-binding domain (NBD) is responsible for energy generation.</text>
</comment>
<dbReference type="PANTHER" id="PTHR43875:SF10">
    <property type="entry name" value="BLL2173 PROTEIN"/>
    <property type="match status" value="1"/>
</dbReference>
<dbReference type="AlphaFoldDB" id="A0A371B9U0"/>
<dbReference type="Gene3D" id="3.40.50.300">
    <property type="entry name" value="P-loop containing nucleotide triphosphate hydrolases"/>
    <property type="match status" value="1"/>
</dbReference>
<dbReference type="GO" id="GO:0016887">
    <property type="term" value="F:ATP hydrolysis activity"/>
    <property type="evidence" value="ECO:0007669"/>
    <property type="project" value="InterPro"/>
</dbReference>
<dbReference type="InterPro" id="IPR008995">
    <property type="entry name" value="Mo/tungstate-bd_C_term_dom"/>
</dbReference>
<dbReference type="EMBL" id="QRGO01000001">
    <property type="protein sequence ID" value="RDV04348.1"/>
    <property type="molecule type" value="Genomic_DNA"/>
</dbReference>